<dbReference type="Pfam" id="PF00534">
    <property type="entry name" value="Glycos_transf_1"/>
    <property type="match status" value="1"/>
</dbReference>
<dbReference type="InterPro" id="IPR015393">
    <property type="entry name" value="DUF1972"/>
</dbReference>
<sequence>MYKLSIVGTVGVPACYGGFETLVENLLVEKNNKEYLVYASSRSYSKKINSYKNADIKYLPFKANGTQSIIYDVLSILHSAFILKPQNILILGVSGTLILPFVRPFFKGKIITNIDGLEWKRDKWNRLVKKFLKFSEKLAVKYSDIVITDNQGISDYVFKEYDTKSMTIAYGGNIPEYLDKIETKQKEYYLKICRIEPENNVEMVLKAFSIHTDSKLILVGNWNASNYGKSLRKNYISFDNIKMLDPIYDPQKLHILRSECAGYIHGHSAGGTNPSLVEIMHYGKIIYAYDCIYNRYTTNNISRFFSSPESLISLLKKNSNNDDILNECHAIKNYARLNYSWEKIREKYLSCI</sequence>
<name>A0A385JNM0_9GAMM</name>
<evidence type="ECO:0000259" key="2">
    <source>
        <dbReference type="Pfam" id="PF00534"/>
    </source>
</evidence>
<dbReference type="InterPro" id="IPR001296">
    <property type="entry name" value="Glyco_trans_1"/>
</dbReference>
<dbReference type="PANTHER" id="PTHR46401">
    <property type="entry name" value="GLYCOSYLTRANSFERASE WBBK-RELATED"/>
    <property type="match status" value="1"/>
</dbReference>
<accession>A0A385JNM0</accession>
<dbReference type="Gene3D" id="3.40.50.2000">
    <property type="entry name" value="Glycogen Phosphorylase B"/>
    <property type="match status" value="1"/>
</dbReference>
<dbReference type="PANTHER" id="PTHR46401:SF2">
    <property type="entry name" value="GLYCOSYLTRANSFERASE WBBK-RELATED"/>
    <property type="match status" value="1"/>
</dbReference>
<feature type="domain" description="DUF1972" evidence="3">
    <location>
        <begin position="3"/>
        <end position="172"/>
    </location>
</feature>
<evidence type="ECO:0000259" key="3">
    <source>
        <dbReference type="Pfam" id="PF09314"/>
    </source>
</evidence>
<dbReference type="GO" id="GO:0016757">
    <property type="term" value="F:glycosyltransferase activity"/>
    <property type="evidence" value="ECO:0007669"/>
    <property type="project" value="InterPro"/>
</dbReference>
<feature type="domain" description="Glycosyl transferase family 1" evidence="2">
    <location>
        <begin position="183"/>
        <end position="335"/>
    </location>
</feature>
<dbReference type="SUPFAM" id="SSF53756">
    <property type="entry name" value="UDP-Glycosyltransferase/glycogen phosphorylase"/>
    <property type="match status" value="1"/>
</dbReference>
<dbReference type="RefSeq" id="WP_311748196.1">
    <property type="nucleotide sequence ID" value="NZ_JAPGAG010000006.1"/>
</dbReference>
<proteinExistence type="predicted"/>
<dbReference type="EMBL" id="KY710726">
    <property type="protein sequence ID" value="AXY99945.1"/>
    <property type="molecule type" value="Genomic_DNA"/>
</dbReference>
<evidence type="ECO:0000313" key="4">
    <source>
        <dbReference type="EMBL" id="AXY99945.1"/>
    </source>
</evidence>
<reference evidence="4" key="1">
    <citation type="journal article" date="2017" name="PLoS ONE">
        <title>Genetic diversity of the O antigens of Proteus species and the development of a suspension array for molecular serotyping.</title>
        <authorList>
            <person name="Yu X."/>
            <person name="Torzewska A."/>
            <person name="Zhang X."/>
            <person name="Yin Z."/>
            <person name="Drzewiecka D."/>
            <person name="Cao H."/>
            <person name="Liu B."/>
            <person name="Knirel Y.A."/>
            <person name="Rozalski A."/>
            <person name="Wang L."/>
        </authorList>
    </citation>
    <scope>NUCLEOTIDE SEQUENCE</scope>
    <source>
        <strain evidence="4">G2654</strain>
    </source>
</reference>
<dbReference type="Pfam" id="PF09314">
    <property type="entry name" value="DUF1972"/>
    <property type="match status" value="1"/>
</dbReference>
<keyword evidence="1" id="KW-0808">Transferase</keyword>
<protein>
    <submittedName>
        <fullName evidence="4">Gt3</fullName>
    </submittedName>
</protein>
<evidence type="ECO:0000256" key="1">
    <source>
        <dbReference type="ARBA" id="ARBA00022679"/>
    </source>
</evidence>
<dbReference type="AlphaFoldDB" id="A0A385JNM0"/>
<organism evidence="4">
    <name type="scientific">Proteus penneri</name>
    <dbReference type="NCBI Taxonomy" id="102862"/>
    <lineage>
        <taxon>Bacteria</taxon>
        <taxon>Pseudomonadati</taxon>
        <taxon>Pseudomonadota</taxon>
        <taxon>Gammaproteobacteria</taxon>
        <taxon>Enterobacterales</taxon>
        <taxon>Morganellaceae</taxon>
        <taxon>Proteus</taxon>
    </lineage>
</organism>